<organism evidence="12 13">
    <name type="scientific">Triparma laevis f. inornata</name>
    <dbReference type="NCBI Taxonomy" id="1714386"/>
    <lineage>
        <taxon>Eukaryota</taxon>
        <taxon>Sar</taxon>
        <taxon>Stramenopiles</taxon>
        <taxon>Ochrophyta</taxon>
        <taxon>Bolidophyceae</taxon>
        <taxon>Parmales</taxon>
        <taxon>Triparmaceae</taxon>
        <taxon>Triparma</taxon>
    </lineage>
</organism>
<keyword evidence="10" id="KW-0175">Coiled coil</keyword>
<dbReference type="InterPro" id="IPR007863">
    <property type="entry name" value="Peptidase_M16_C"/>
</dbReference>
<feature type="non-terminal residue" evidence="12">
    <location>
        <position position="1"/>
    </location>
</feature>
<protein>
    <recommendedName>
        <fullName evidence="11">Peptidase M16C associated domain-containing protein</fullName>
    </recommendedName>
</protein>
<dbReference type="GO" id="GO:0005739">
    <property type="term" value="C:mitochondrion"/>
    <property type="evidence" value="ECO:0007669"/>
    <property type="project" value="UniProtKB-SubCell"/>
</dbReference>
<evidence type="ECO:0000256" key="3">
    <source>
        <dbReference type="ARBA" id="ARBA00007575"/>
    </source>
</evidence>
<accession>A0A9W7EGR1</accession>
<keyword evidence="6" id="KW-0378">Hydrolase</keyword>
<dbReference type="FunFam" id="3.30.830.10:FF:000009">
    <property type="entry name" value="Presequence protease, mitochondrial"/>
    <property type="match status" value="1"/>
</dbReference>
<feature type="non-terminal residue" evidence="12">
    <location>
        <position position="1056"/>
    </location>
</feature>
<dbReference type="Proteomes" id="UP001162640">
    <property type="component" value="Unassembled WGS sequence"/>
</dbReference>
<keyword evidence="7" id="KW-0862">Zinc</keyword>
<dbReference type="Gene3D" id="3.30.830.10">
    <property type="entry name" value="Metalloenzyme, LuxS/M16 peptidase-like"/>
    <property type="match status" value="4"/>
</dbReference>
<comment type="similarity">
    <text evidence="3">Belongs to the peptidase M16 family. PreP subfamily.</text>
</comment>
<evidence type="ECO:0000313" key="12">
    <source>
        <dbReference type="EMBL" id="GMH80494.1"/>
    </source>
</evidence>
<dbReference type="SMART" id="SM01264">
    <property type="entry name" value="M16C_associated"/>
    <property type="match status" value="1"/>
</dbReference>
<evidence type="ECO:0000256" key="6">
    <source>
        <dbReference type="ARBA" id="ARBA00022801"/>
    </source>
</evidence>
<dbReference type="PANTHER" id="PTHR43016">
    <property type="entry name" value="PRESEQUENCE PROTEASE"/>
    <property type="match status" value="1"/>
</dbReference>
<dbReference type="InterPro" id="IPR011249">
    <property type="entry name" value="Metalloenz_LuxS/M16"/>
</dbReference>
<dbReference type="GO" id="GO:0046872">
    <property type="term" value="F:metal ion binding"/>
    <property type="evidence" value="ECO:0007669"/>
    <property type="project" value="UniProtKB-KW"/>
</dbReference>
<dbReference type="Pfam" id="PF08367">
    <property type="entry name" value="M16C_assoc"/>
    <property type="match status" value="1"/>
</dbReference>
<evidence type="ECO:0000256" key="9">
    <source>
        <dbReference type="ARBA" id="ARBA00023128"/>
    </source>
</evidence>
<evidence type="ECO:0000256" key="4">
    <source>
        <dbReference type="ARBA" id="ARBA00022670"/>
    </source>
</evidence>
<feature type="domain" description="Peptidase M16C associated" evidence="11">
    <location>
        <begin position="510"/>
        <end position="773"/>
    </location>
</feature>
<keyword evidence="9" id="KW-0496">Mitochondrion</keyword>
<dbReference type="InterPro" id="IPR013578">
    <property type="entry name" value="Peptidase_M16C_assoc"/>
</dbReference>
<evidence type="ECO:0000313" key="13">
    <source>
        <dbReference type="Proteomes" id="UP001162640"/>
    </source>
</evidence>
<dbReference type="InterPro" id="IPR011765">
    <property type="entry name" value="Pept_M16_N"/>
</dbReference>
<dbReference type="EMBL" id="BLQM01000283">
    <property type="protein sequence ID" value="GMH80494.1"/>
    <property type="molecule type" value="Genomic_DNA"/>
</dbReference>
<name>A0A9W7EGR1_9STRA</name>
<dbReference type="Pfam" id="PF05193">
    <property type="entry name" value="Peptidase_M16_C"/>
    <property type="match status" value="1"/>
</dbReference>
<comment type="caution">
    <text evidence="12">The sequence shown here is derived from an EMBL/GenBank/DDBJ whole genome shotgun (WGS) entry which is preliminary data.</text>
</comment>
<dbReference type="Pfam" id="PF22516">
    <property type="entry name" value="PreP_C"/>
    <property type="match status" value="1"/>
</dbReference>
<dbReference type="SUPFAM" id="SSF63411">
    <property type="entry name" value="LuxS/MPP-like metallohydrolase"/>
    <property type="match status" value="4"/>
</dbReference>
<sequence>MLLTVLSSSFSFRAGSTFVRANPARSLSSLSAATMPPQEETCVSHPDFETIKTYQVKEYGCTGTLYKHKETSCEVLSLRSADTNKVFGITFTTPNPASTGVAHILEHSVLCGSRKYTTKEPFVELMRGSVNTFLNAFTYPDRTCYPVASQNGKDFKNLVNVYLDAVLFPRCVKDPNVHAQEGWHLEHENDELTYKGVVYNEMKGVYSSPDSLSNRECQRSLFPDNVYGSDSGGDPLDIPNLSFEKFRQFWEEKYNPGNAKVFFYGDDDEAERLELLTSYLNDYATEYGASPNRAKVDWQQKKFEKPREIRSTFPVGETGGKDMVTINWLLNDEPMSSVEGLKLNILDHLLMGNTKSVLRKSLSDSGLGEDITGGGLSDELLQATFSVGMKGVEAPESGSEENINKVLGVITDTLKDISEKGFDEEDVQASMNAIEFQLREFNTGGFPKGLSLMLGSISGWIYDRDPVENLRFEEALSQLKAQLQERGGEVWKDAIKEYLISNTHQSIVIMKPDPDLETKVVEEEKSRLQKIKAGMTEDEIKEIERKMNELKELQAKEDSAEDIATIPTLNKEDLEKKVEEYPIEVTSDFNGEGITLVENILPSTSGVIYTNFGVDVSDIDLEDMPLLPLFCRILMETGAGEYDDVQLSRRINTYTGGVSASFLSTAVQEEGAEADLVTDGSKMVSKIFIKGKATAENAGEMFDLMRLVLTESNLDSKDRIIEMLRESKSRTEASVQGSGHSLVNTRIKARLSAGGALEEMIGGFTYLETVKGLLELAENDFPKLKARLENMKAKILAKSKCRDGMVLNVVAEERVREEADGAIKKFLTQLPGDSSPSERFQNFYSTPHPWAVQAKKKICEMKNEAFVVPTQVNYVGSGGRLYEEGESLPGAASVVARYLRTGYLWDTVRVIGGAYGGFCTLGASSGVFTFLSYRDPNLSVTLDAYDNAANALLEQAENLTPEQLQTAVIGAVGDLDPALSPDQMGSTQFRRWLSGESPSDRQKHRDSILSTSKSDFIAFAKKLQGLKDKSTAVVTSAGMAEEAIKGGKEMNIVEVL</sequence>
<keyword evidence="4" id="KW-0645">Protease</keyword>
<dbReference type="AlphaFoldDB" id="A0A9W7EGR1"/>
<gene>
    <name evidence="12" type="ORF">TL16_g08568</name>
</gene>
<evidence type="ECO:0000259" key="11">
    <source>
        <dbReference type="SMART" id="SM01264"/>
    </source>
</evidence>
<evidence type="ECO:0000256" key="7">
    <source>
        <dbReference type="ARBA" id="ARBA00022833"/>
    </source>
</evidence>
<comment type="subcellular location">
    <subcellularLocation>
        <location evidence="2">Mitochondrion</location>
    </subcellularLocation>
</comment>
<dbReference type="Pfam" id="PF00675">
    <property type="entry name" value="Peptidase_M16"/>
    <property type="match status" value="1"/>
</dbReference>
<proteinExistence type="inferred from homology"/>
<dbReference type="FunFam" id="3.30.830.10:FF:000034">
    <property type="entry name" value="presequence protease 1, chloroplastic/mitochondrial"/>
    <property type="match status" value="1"/>
</dbReference>
<keyword evidence="8" id="KW-0482">Metalloprotease</keyword>
<dbReference type="GO" id="GO:0016485">
    <property type="term" value="P:protein processing"/>
    <property type="evidence" value="ECO:0007669"/>
    <property type="project" value="TreeGrafter"/>
</dbReference>
<keyword evidence="5" id="KW-0479">Metal-binding</keyword>
<evidence type="ECO:0000256" key="2">
    <source>
        <dbReference type="ARBA" id="ARBA00004173"/>
    </source>
</evidence>
<evidence type="ECO:0000256" key="5">
    <source>
        <dbReference type="ARBA" id="ARBA00022723"/>
    </source>
</evidence>
<evidence type="ECO:0000256" key="1">
    <source>
        <dbReference type="ARBA" id="ARBA00001947"/>
    </source>
</evidence>
<dbReference type="PANTHER" id="PTHR43016:SF13">
    <property type="entry name" value="PRESEQUENCE PROTEASE, MITOCHONDRIAL"/>
    <property type="match status" value="1"/>
</dbReference>
<evidence type="ECO:0000256" key="8">
    <source>
        <dbReference type="ARBA" id="ARBA00023049"/>
    </source>
</evidence>
<evidence type="ECO:0000256" key="10">
    <source>
        <dbReference type="SAM" id="Coils"/>
    </source>
</evidence>
<dbReference type="InterPro" id="IPR055130">
    <property type="entry name" value="PreP_C"/>
</dbReference>
<feature type="coiled-coil region" evidence="10">
    <location>
        <begin position="533"/>
        <end position="563"/>
    </location>
</feature>
<comment type="cofactor">
    <cofactor evidence="1">
        <name>Zn(2+)</name>
        <dbReference type="ChEBI" id="CHEBI:29105"/>
    </cofactor>
</comment>
<dbReference type="GO" id="GO:0004222">
    <property type="term" value="F:metalloendopeptidase activity"/>
    <property type="evidence" value="ECO:0007669"/>
    <property type="project" value="TreeGrafter"/>
</dbReference>
<reference evidence="13" key="1">
    <citation type="journal article" date="2023" name="Commun. Biol.">
        <title>Genome analysis of Parmales, the sister group of diatoms, reveals the evolutionary specialization of diatoms from phago-mixotrophs to photoautotrophs.</title>
        <authorList>
            <person name="Ban H."/>
            <person name="Sato S."/>
            <person name="Yoshikawa S."/>
            <person name="Yamada K."/>
            <person name="Nakamura Y."/>
            <person name="Ichinomiya M."/>
            <person name="Sato N."/>
            <person name="Blanc-Mathieu R."/>
            <person name="Endo H."/>
            <person name="Kuwata A."/>
            <person name="Ogata H."/>
        </authorList>
    </citation>
    <scope>NUCLEOTIDE SEQUENCE [LARGE SCALE GENOMIC DNA]</scope>
</reference>